<feature type="region of interest" description="Disordered" evidence="10">
    <location>
        <begin position="66"/>
        <end position="99"/>
    </location>
</feature>
<evidence type="ECO:0000256" key="9">
    <source>
        <dbReference type="RuleBase" id="RU369094"/>
    </source>
</evidence>
<keyword evidence="2 8" id="KW-0863">Zinc-finger</keyword>
<evidence type="ECO:0000259" key="11">
    <source>
        <dbReference type="PROSITE" id="PS50884"/>
    </source>
</evidence>
<evidence type="ECO:0000256" key="5">
    <source>
        <dbReference type="ARBA" id="ARBA00023125"/>
    </source>
</evidence>
<evidence type="ECO:0000256" key="10">
    <source>
        <dbReference type="SAM" id="MobiDB-lite"/>
    </source>
</evidence>
<sequence length="250" mass="28069">MDAAQWKLEANQVQERKERPQERAVNCPRCKSTNTKFCYYNNYSLTQPRYFCKGCRRYWTQGGSLRNVPVGGGSRKNKRSLSSTSSSSPLPKPIDLSTFSSQNFTTQKGQDLNLGFQTTQQEYHHGFSQFLKLPKVENNNTNQLNFFSSSSATSTLTSASAQDLLSTGNISSGLNSFMLNSNPLFNRPGFNVQEFKPSMGFQFHENGGFQEYQEDGGRMTLPFEVMNQQLSSARDNGQNMGQGGSTAYWN</sequence>
<comment type="function">
    <text evidence="9">Transcription factor that binds specifically to a 5'-AA[AG]G-3' consensus core sequence.</text>
</comment>
<comment type="subcellular location">
    <subcellularLocation>
        <location evidence="8 9">Nucleus</location>
    </subcellularLocation>
</comment>
<dbReference type="Pfam" id="PF02701">
    <property type="entry name" value="Zn_ribbon_Dof"/>
    <property type="match status" value="1"/>
</dbReference>
<dbReference type="GO" id="GO:0008270">
    <property type="term" value="F:zinc ion binding"/>
    <property type="evidence" value="ECO:0007669"/>
    <property type="project" value="UniProtKB-KW"/>
</dbReference>
<dbReference type="InterPro" id="IPR003851">
    <property type="entry name" value="Znf_Dof"/>
</dbReference>
<name>A0A2U1NIT8_ARTAN</name>
<dbReference type="PROSITE" id="PS01361">
    <property type="entry name" value="ZF_DOF_1"/>
    <property type="match status" value="1"/>
</dbReference>
<feature type="compositionally biased region" description="Low complexity" evidence="10">
    <location>
        <begin position="80"/>
        <end position="89"/>
    </location>
</feature>
<evidence type="ECO:0000256" key="7">
    <source>
        <dbReference type="ARBA" id="ARBA00023242"/>
    </source>
</evidence>
<dbReference type="GO" id="GO:0003700">
    <property type="term" value="F:DNA-binding transcription factor activity"/>
    <property type="evidence" value="ECO:0007669"/>
    <property type="project" value="UniProtKB-UniRule"/>
</dbReference>
<dbReference type="GO" id="GO:0003677">
    <property type="term" value="F:DNA binding"/>
    <property type="evidence" value="ECO:0007669"/>
    <property type="project" value="UniProtKB-UniRule"/>
</dbReference>
<feature type="domain" description="Dof-type" evidence="11">
    <location>
        <begin position="25"/>
        <end position="79"/>
    </location>
</feature>
<dbReference type="PANTHER" id="PTHR31992:SF301">
    <property type="entry name" value="DOF ZINC FINGER PROTEIN DOF3.7"/>
    <property type="match status" value="1"/>
</dbReference>
<evidence type="ECO:0000256" key="1">
    <source>
        <dbReference type="ARBA" id="ARBA00022723"/>
    </source>
</evidence>
<evidence type="ECO:0000256" key="3">
    <source>
        <dbReference type="ARBA" id="ARBA00022833"/>
    </source>
</evidence>
<dbReference type="GO" id="GO:0005634">
    <property type="term" value="C:nucleus"/>
    <property type="evidence" value="ECO:0007669"/>
    <property type="project" value="UniProtKB-SubCell"/>
</dbReference>
<evidence type="ECO:0000256" key="2">
    <source>
        <dbReference type="ARBA" id="ARBA00022771"/>
    </source>
</evidence>
<dbReference type="InterPro" id="IPR045174">
    <property type="entry name" value="Dof"/>
</dbReference>
<organism evidence="12 13">
    <name type="scientific">Artemisia annua</name>
    <name type="common">Sweet wormwood</name>
    <dbReference type="NCBI Taxonomy" id="35608"/>
    <lineage>
        <taxon>Eukaryota</taxon>
        <taxon>Viridiplantae</taxon>
        <taxon>Streptophyta</taxon>
        <taxon>Embryophyta</taxon>
        <taxon>Tracheophyta</taxon>
        <taxon>Spermatophyta</taxon>
        <taxon>Magnoliopsida</taxon>
        <taxon>eudicotyledons</taxon>
        <taxon>Gunneridae</taxon>
        <taxon>Pentapetalae</taxon>
        <taxon>asterids</taxon>
        <taxon>campanulids</taxon>
        <taxon>Asterales</taxon>
        <taxon>Asteraceae</taxon>
        <taxon>Asteroideae</taxon>
        <taxon>Anthemideae</taxon>
        <taxon>Artemisiinae</taxon>
        <taxon>Artemisia</taxon>
    </lineage>
</organism>
<dbReference type="OrthoDB" id="1927254at2759"/>
<keyword evidence="6 9" id="KW-0804">Transcription</keyword>
<dbReference type="EMBL" id="PKPP01002744">
    <property type="protein sequence ID" value="PWA73398.1"/>
    <property type="molecule type" value="Genomic_DNA"/>
</dbReference>
<dbReference type="Proteomes" id="UP000245207">
    <property type="component" value="Unassembled WGS sequence"/>
</dbReference>
<dbReference type="PANTHER" id="PTHR31992">
    <property type="entry name" value="DOF ZINC FINGER PROTEIN DOF1.4-RELATED"/>
    <property type="match status" value="1"/>
</dbReference>
<keyword evidence="1 9" id="KW-0479">Metal-binding</keyword>
<evidence type="ECO:0000256" key="8">
    <source>
        <dbReference type="PROSITE-ProRule" id="PRU00071"/>
    </source>
</evidence>
<dbReference type="PROSITE" id="PS50884">
    <property type="entry name" value="ZF_DOF_2"/>
    <property type="match status" value="1"/>
</dbReference>
<protein>
    <recommendedName>
        <fullName evidence="9">Dof zinc finger protein</fullName>
    </recommendedName>
</protein>
<dbReference type="STRING" id="35608.A0A2U1NIT8"/>
<keyword evidence="7 8" id="KW-0539">Nucleus</keyword>
<keyword evidence="13" id="KW-1185">Reference proteome</keyword>
<evidence type="ECO:0000313" key="13">
    <source>
        <dbReference type="Proteomes" id="UP000245207"/>
    </source>
</evidence>
<reference evidence="12 13" key="1">
    <citation type="journal article" date="2018" name="Mol. Plant">
        <title>The genome of Artemisia annua provides insight into the evolution of Asteraceae family and artemisinin biosynthesis.</title>
        <authorList>
            <person name="Shen Q."/>
            <person name="Zhang L."/>
            <person name="Liao Z."/>
            <person name="Wang S."/>
            <person name="Yan T."/>
            <person name="Shi P."/>
            <person name="Liu M."/>
            <person name="Fu X."/>
            <person name="Pan Q."/>
            <person name="Wang Y."/>
            <person name="Lv Z."/>
            <person name="Lu X."/>
            <person name="Zhang F."/>
            <person name="Jiang W."/>
            <person name="Ma Y."/>
            <person name="Chen M."/>
            <person name="Hao X."/>
            <person name="Li L."/>
            <person name="Tang Y."/>
            <person name="Lv G."/>
            <person name="Zhou Y."/>
            <person name="Sun X."/>
            <person name="Brodelius P.E."/>
            <person name="Rose J.K.C."/>
            <person name="Tang K."/>
        </authorList>
    </citation>
    <scope>NUCLEOTIDE SEQUENCE [LARGE SCALE GENOMIC DNA]</scope>
    <source>
        <strain evidence="13">cv. Huhao1</strain>
        <tissue evidence="12">Leaf</tissue>
    </source>
</reference>
<comment type="caution">
    <text evidence="12">The sequence shown here is derived from an EMBL/GenBank/DDBJ whole genome shotgun (WGS) entry which is preliminary data.</text>
</comment>
<proteinExistence type="predicted"/>
<keyword evidence="4 9" id="KW-0805">Transcription regulation</keyword>
<evidence type="ECO:0000256" key="6">
    <source>
        <dbReference type="ARBA" id="ARBA00023163"/>
    </source>
</evidence>
<evidence type="ECO:0000313" key="12">
    <source>
        <dbReference type="EMBL" id="PWA73398.1"/>
    </source>
</evidence>
<dbReference type="AlphaFoldDB" id="A0A2U1NIT8"/>
<gene>
    <name evidence="12" type="ORF">CTI12_AA123240</name>
</gene>
<keyword evidence="3 9" id="KW-0862">Zinc</keyword>
<evidence type="ECO:0000256" key="4">
    <source>
        <dbReference type="ARBA" id="ARBA00023015"/>
    </source>
</evidence>
<keyword evidence="5 8" id="KW-0238">DNA-binding</keyword>
<accession>A0A2U1NIT8</accession>